<proteinExistence type="predicted"/>
<dbReference type="CDD" id="cd00041">
    <property type="entry name" value="CUB"/>
    <property type="match status" value="2"/>
</dbReference>
<dbReference type="SMART" id="SM00042">
    <property type="entry name" value="CUB"/>
    <property type="match status" value="3"/>
</dbReference>
<keyword evidence="4" id="KW-0812">Transmembrane</keyword>
<evidence type="ECO:0000313" key="7">
    <source>
        <dbReference type="Proteomes" id="UP000614601"/>
    </source>
</evidence>
<feature type="transmembrane region" description="Helical" evidence="4">
    <location>
        <begin position="636"/>
        <end position="658"/>
    </location>
</feature>
<keyword evidence="1" id="KW-0677">Repeat</keyword>
<keyword evidence="4" id="KW-1133">Transmembrane helix</keyword>
<sequence>MLIFLIFVAVCSASRHVAPNSKCYSQSFDKAVQSGSFKTPGFPKGYQPNWECVFDIQPSEQQAVALTIQYFSTEQFHDYATIYHLINIDGQVKAVKHAVLTGTDVTQTRYYSQDGGGLRVVFKSDFSESDYAGFMMEFSRFDSATRPSKVCPSIFHTATETLQEVSVGNRTHGIYCVLQINSTSAIELNVNELNSYASIEVYETENFMQEGRRSSKVLSRLNGILHDFLPFQIVSRTNSITISMKKVQSYNISFKKVESPCSCKTETFDLTAGSKDYVSPGWPIEYCDNSNCTAHFVATSSGLKRNDIRAIRFKFNEVEMEPSHDFLSFYEDDLLLKKYSPNQMFDDSPLTYFTVQHDNAMVTFQSDVSLSYKGFNITAEAITVPKDCRCPSLVNNKIEFNIKAYCKYLDCFWGLIPPQDKSADYRVIFKTEFWLDDDNEFVEFFTDFPDHFGSHIIKNTKLVPEMSLGDQPTKNRIVIPTEDVAKIWYHRESDVVDSRDHYLSMEVEWKERCVCPPATLQAKEDWQELTSPDYPDPYCDGMNCTHVIVAPKDTIVQLNVTLLDLEMNLDTVTIFDGDSVNATKIDQLSGLEYFTNYIQSSDRFMTLYFKSDLSMATGGYVLHYRCSKPEHPTSSFTAFHAFVGVLVVGIIGSLFVIAKKHRFHETIFETVGVDQRLLSMNSLIQSVQEMTGNSNNNNQPRDPFAN</sequence>
<evidence type="ECO:0000313" key="6">
    <source>
        <dbReference type="EMBL" id="CAD5228853.1"/>
    </source>
</evidence>
<dbReference type="PROSITE" id="PS01180">
    <property type="entry name" value="CUB"/>
    <property type="match status" value="3"/>
</dbReference>
<dbReference type="Proteomes" id="UP000614601">
    <property type="component" value="Unassembled WGS sequence"/>
</dbReference>
<evidence type="ECO:0000256" key="3">
    <source>
        <dbReference type="PROSITE-ProRule" id="PRU00059"/>
    </source>
</evidence>
<gene>
    <name evidence="6" type="ORF">BOKJ2_LOCUS12912</name>
</gene>
<reference evidence="6" key="1">
    <citation type="submission" date="2020-09" db="EMBL/GenBank/DDBJ databases">
        <authorList>
            <person name="Kikuchi T."/>
        </authorList>
    </citation>
    <scope>NUCLEOTIDE SEQUENCE</scope>
    <source>
        <strain evidence="6">SH1</strain>
    </source>
</reference>
<dbReference type="EMBL" id="CAJFDH010000006">
    <property type="protein sequence ID" value="CAD5228853.1"/>
    <property type="molecule type" value="Genomic_DNA"/>
</dbReference>
<feature type="domain" description="CUB" evidence="5">
    <location>
        <begin position="261"/>
        <end position="382"/>
    </location>
</feature>
<keyword evidence="4" id="KW-0472">Membrane</keyword>
<dbReference type="OrthoDB" id="5795793at2759"/>
<dbReference type="Gene3D" id="2.60.120.290">
    <property type="entry name" value="Spermadhesin, CUB domain"/>
    <property type="match status" value="3"/>
</dbReference>
<evidence type="ECO:0000259" key="5">
    <source>
        <dbReference type="PROSITE" id="PS01180"/>
    </source>
</evidence>
<accession>A0A811LH37</accession>
<dbReference type="EMBL" id="CAJFCW020000006">
    <property type="protein sequence ID" value="CAG9125141.1"/>
    <property type="molecule type" value="Genomic_DNA"/>
</dbReference>
<comment type="caution">
    <text evidence="6">The sequence shown here is derived from an EMBL/GenBank/DDBJ whole genome shotgun (WGS) entry which is preliminary data.</text>
</comment>
<dbReference type="PANTHER" id="PTHR24251:SF50">
    <property type="entry name" value="ATTRACTIN-LIKE 1A"/>
    <property type="match status" value="1"/>
</dbReference>
<organism evidence="6 7">
    <name type="scientific">Bursaphelenchus okinawaensis</name>
    <dbReference type="NCBI Taxonomy" id="465554"/>
    <lineage>
        <taxon>Eukaryota</taxon>
        <taxon>Metazoa</taxon>
        <taxon>Ecdysozoa</taxon>
        <taxon>Nematoda</taxon>
        <taxon>Chromadorea</taxon>
        <taxon>Rhabditida</taxon>
        <taxon>Tylenchina</taxon>
        <taxon>Tylenchomorpha</taxon>
        <taxon>Aphelenchoidea</taxon>
        <taxon>Aphelenchoididae</taxon>
        <taxon>Bursaphelenchus</taxon>
    </lineage>
</organism>
<comment type="caution">
    <text evidence="3">Lacks conserved residue(s) required for the propagation of feature annotation.</text>
</comment>
<dbReference type="PANTHER" id="PTHR24251">
    <property type="entry name" value="OVOCHYMASE-RELATED"/>
    <property type="match status" value="1"/>
</dbReference>
<protein>
    <recommendedName>
        <fullName evidence="5">CUB domain-containing protein</fullName>
    </recommendedName>
</protein>
<feature type="domain" description="CUB" evidence="5">
    <location>
        <begin position="515"/>
        <end position="627"/>
    </location>
</feature>
<dbReference type="SUPFAM" id="SSF49854">
    <property type="entry name" value="Spermadhesin, CUB domain"/>
    <property type="match status" value="3"/>
</dbReference>
<dbReference type="Pfam" id="PF00431">
    <property type="entry name" value="CUB"/>
    <property type="match status" value="2"/>
</dbReference>
<dbReference type="Proteomes" id="UP000783686">
    <property type="component" value="Unassembled WGS sequence"/>
</dbReference>
<evidence type="ECO:0000256" key="4">
    <source>
        <dbReference type="SAM" id="Phobius"/>
    </source>
</evidence>
<evidence type="ECO:0000256" key="1">
    <source>
        <dbReference type="ARBA" id="ARBA00022737"/>
    </source>
</evidence>
<feature type="domain" description="CUB" evidence="5">
    <location>
        <begin position="23"/>
        <end position="141"/>
    </location>
</feature>
<dbReference type="InterPro" id="IPR035914">
    <property type="entry name" value="Sperma_CUB_dom_sf"/>
</dbReference>
<dbReference type="AlphaFoldDB" id="A0A811LH37"/>
<keyword evidence="2" id="KW-1015">Disulfide bond</keyword>
<keyword evidence="7" id="KW-1185">Reference proteome</keyword>
<name>A0A811LH37_9BILA</name>
<dbReference type="InterPro" id="IPR000859">
    <property type="entry name" value="CUB_dom"/>
</dbReference>
<evidence type="ECO:0000256" key="2">
    <source>
        <dbReference type="ARBA" id="ARBA00023157"/>
    </source>
</evidence>